<dbReference type="AlphaFoldDB" id="A0A2P2N3Q9"/>
<evidence type="ECO:0000313" key="1">
    <source>
        <dbReference type="EMBL" id="MBX37095.1"/>
    </source>
</evidence>
<protein>
    <submittedName>
        <fullName evidence="1">Uncharacterized protein</fullName>
    </submittedName>
</protein>
<organism evidence="1">
    <name type="scientific">Rhizophora mucronata</name>
    <name type="common">Asiatic mangrove</name>
    <dbReference type="NCBI Taxonomy" id="61149"/>
    <lineage>
        <taxon>Eukaryota</taxon>
        <taxon>Viridiplantae</taxon>
        <taxon>Streptophyta</taxon>
        <taxon>Embryophyta</taxon>
        <taxon>Tracheophyta</taxon>
        <taxon>Spermatophyta</taxon>
        <taxon>Magnoliopsida</taxon>
        <taxon>eudicotyledons</taxon>
        <taxon>Gunneridae</taxon>
        <taxon>Pentapetalae</taxon>
        <taxon>rosids</taxon>
        <taxon>fabids</taxon>
        <taxon>Malpighiales</taxon>
        <taxon>Rhizophoraceae</taxon>
        <taxon>Rhizophora</taxon>
    </lineage>
</organism>
<sequence>MEVFGTCFSVVWLWFNQQFQVLVYFSFSVTICITTL</sequence>
<proteinExistence type="predicted"/>
<accession>A0A2P2N3Q9</accession>
<name>A0A2P2N3Q9_RHIMU</name>
<reference evidence="1" key="1">
    <citation type="submission" date="2018-02" db="EMBL/GenBank/DDBJ databases">
        <title>Rhizophora mucronata_Transcriptome.</title>
        <authorList>
            <person name="Meera S.P."/>
            <person name="Sreeshan A."/>
            <person name="Augustine A."/>
        </authorList>
    </citation>
    <scope>NUCLEOTIDE SEQUENCE</scope>
    <source>
        <tissue evidence="1">Leaf</tissue>
    </source>
</reference>
<dbReference type="EMBL" id="GGEC01056611">
    <property type="protein sequence ID" value="MBX37095.1"/>
    <property type="molecule type" value="Transcribed_RNA"/>
</dbReference>